<evidence type="ECO:0000256" key="2">
    <source>
        <dbReference type="SAM" id="Phobius"/>
    </source>
</evidence>
<keyword evidence="4" id="KW-1185">Reference proteome</keyword>
<evidence type="ECO:0000313" key="4">
    <source>
        <dbReference type="Proteomes" id="UP000310158"/>
    </source>
</evidence>
<name>A0A4S4M863_9AGAM</name>
<dbReference type="InterPro" id="IPR021709">
    <property type="entry name" value="DUF3292"/>
</dbReference>
<dbReference type="GO" id="GO:0006915">
    <property type="term" value="P:apoptotic process"/>
    <property type="evidence" value="ECO:0007669"/>
    <property type="project" value="InterPro"/>
</dbReference>
<dbReference type="PANTHER" id="PTHR37402:SF1">
    <property type="entry name" value="GRAM DOMAIN-CONTAINING PROTEIN 4"/>
    <property type="match status" value="1"/>
</dbReference>
<organism evidence="3 4">
    <name type="scientific">Bondarzewia mesenterica</name>
    <dbReference type="NCBI Taxonomy" id="1095465"/>
    <lineage>
        <taxon>Eukaryota</taxon>
        <taxon>Fungi</taxon>
        <taxon>Dikarya</taxon>
        <taxon>Basidiomycota</taxon>
        <taxon>Agaricomycotina</taxon>
        <taxon>Agaricomycetes</taxon>
        <taxon>Russulales</taxon>
        <taxon>Bondarzewiaceae</taxon>
        <taxon>Bondarzewia</taxon>
    </lineage>
</organism>
<feature type="transmembrane region" description="Helical" evidence="2">
    <location>
        <begin position="412"/>
        <end position="434"/>
    </location>
</feature>
<keyword evidence="2" id="KW-0472">Membrane</keyword>
<proteinExistence type="predicted"/>
<feature type="region of interest" description="Disordered" evidence="1">
    <location>
        <begin position="1"/>
        <end position="83"/>
    </location>
</feature>
<dbReference type="EMBL" id="SGPL01000001">
    <property type="protein sequence ID" value="THH21522.1"/>
    <property type="molecule type" value="Genomic_DNA"/>
</dbReference>
<dbReference type="AlphaFoldDB" id="A0A4S4M863"/>
<feature type="compositionally biased region" description="Polar residues" evidence="1">
    <location>
        <begin position="65"/>
        <end position="77"/>
    </location>
</feature>
<feature type="region of interest" description="Disordered" evidence="1">
    <location>
        <begin position="476"/>
        <end position="509"/>
    </location>
</feature>
<dbReference type="Proteomes" id="UP000310158">
    <property type="component" value="Unassembled WGS sequence"/>
</dbReference>
<dbReference type="OrthoDB" id="1708389at2759"/>
<keyword evidence="2" id="KW-0812">Transmembrane</keyword>
<accession>A0A4S4M863</accession>
<feature type="transmembrane region" description="Helical" evidence="2">
    <location>
        <begin position="388"/>
        <end position="406"/>
    </location>
</feature>
<feature type="compositionally biased region" description="Pro residues" evidence="1">
    <location>
        <begin position="12"/>
        <end position="21"/>
    </location>
</feature>
<feature type="transmembrane region" description="Helical" evidence="2">
    <location>
        <begin position="215"/>
        <end position="239"/>
    </location>
</feature>
<dbReference type="Pfam" id="PF11696">
    <property type="entry name" value="DUF3292"/>
    <property type="match status" value="1"/>
</dbReference>
<evidence type="ECO:0000256" key="1">
    <source>
        <dbReference type="SAM" id="MobiDB-lite"/>
    </source>
</evidence>
<sequence>MSDLLQAQGPSKIPPPLPPRPGVRRPQLPNRESASSVPAPLTANSGAAQPTQSPEVILSDENSPDAETSSVITASTHDQVEEDLPEAKLRELYENEEIERFFQHFSAHVKEESILSDDDDDTLYVPGASSTSVNTIASRSAPVSYNSLSESMAYNFLVPLLPPPPPASPSFTFIRLKLALQRLYLIFETGYLPFFLRMKSLATWKDRNRSSAYCAAYWILWFHDLLLPAFFAYVLYILLRRRVLPYPTLAELREHRREIIHAREFGDEMHIRMFTSQSFELKDAWGLWKKFRKPKKATAKLVAEEKTGIGKGPSGKLDAGEQGGDETTTVPMTNAELEKDVKTSPSVDQENTDLSEKKKAALRAMNELADLQERMKNIFLWRRPSSSWMYVALTVFLFLATLLVPARYLAKTIYFSLGCFFWHVIPVIVAMTPADRSRFPPPLKDAPTDAEFAMDLISRRVAQGLPVLPPANDIAIGSLNPDQSEHGSHADQGSGQKSHGSKGGSKNVNWKKWGERAAQGKAWANDAKRLVKKNASNDPSIVPSSSLETHTFPATHSKGPGLITVTSTTLYFTPMVSSRPTVTIPAKDITGIKKTGLMKGLAISWSSTNSNGILDEMVEKFRWVGGRDEVFARLLGPGGRRWIKV</sequence>
<feature type="region of interest" description="Disordered" evidence="1">
    <location>
        <begin position="309"/>
        <end position="329"/>
    </location>
</feature>
<keyword evidence="2" id="KW-1133">Transmembrane helix</keyword>
<dbReference type="PANTHER" id="PTHR37402">
    <property type="entry name" value="GRAM DOMAIN-CONTAINING PROTEIN 4"/>
    <property type="match status" value="1"/>
</dbReference>
<protein>
    <submittedName>
        <fullName evidence="3">Uncharacterized protein</fullName>
    </submittedName>
</protein>
<comment type="caution">
    <text evidence="3">The sequence shown here is derived from an EMBL/GenBank/DDBJ whole genome shotgun (WGS) entry which is preliminary data.</text>
</comment>
<dbReference type="InterPro" id="IPR037847">
    <property type="entry name" value="GRAMDC4"/>
</dbReference>
<evidence type="ECO:0000313" key="3">
    <source>
        <dbReference type="EMBL" id="THH21522.1"/>
    </source>
</evidence>
<gene>
    <name evidence="3" type="ORF">EW146_g22</name>
</gene>
<reference evidence="3 4" key="1">
    <citation type="submission" date="2019-02" db="EMBL/GenBank/DDBJ databases">
        <title>Genome sequencing of the rare red list fungi Bondarzewia mesenterica.</title>
        <authorList>
            <person name="Buettner E."/>
            <person name="Kellner H."/>
        </authorList>
    </citation>
    <scope>NUCLEOTIDE SEQUENCE [LARGE SCALE GENOMIC DNA]</scope>
    <source>
        <strain evidence="3 4">DSM 108281</strain>
    </source>
</reference>
<feature type="compositionally biased region" description="Polar residues" evidence="1">
    <location>
        <begin position="30"/>
        <end position="54"/>
    </location>
</feature>